<accession>A0A1I0RXL3</accession>
<dbReference type="Pfam" id="PF01027">
    <property type="entry name" value="Bax1-I"/>
    <property type="match status" value="1"/>
</dbReference>
<feature type="transmembrane region" description="Helical" evidence="6">
    <location>
        <begin position="177"/>
        <end position="195"/>
    </location>
</feature>
<evidence type="ECO:0000256" key="5">
    <source>
        <dbReference type="ARBA" id="ARBA00023136"/>
    </source>
</evidence>
<evidence type="ECO:0000256" key="1">
    <source>
        <dbReference type="ARBA" id="ARBA00004141"/>
    </source>
</evidence>
<evidence type="ECO:0000256" key="3">
    <source>
        <dbReference type="ARBA" id="ARBA00022692"/>
    </source>
</evidence>
<evidence type="ECO:0000313" key="8">
    <source>
        <dbReference type="Proteomes" id="UP000199701"/>
    </source>
</evidence>
<sequence>MNENFNQNYEPINQQKQMYGSRARIEENVLAQSFIFMTIALIITAIASYMTLTSDNLLYAIETNSGGLFYGLLISEFVVVIVATRAMSHNRLLSSAILFVLYSGINGVTLSVIFDIYQLGSVFSIFIMSAVIFAITAVFGIVTKKDLSTVGNICFMGLIAIIVLSVANMFFIKSNGMDLVISAVGVFIFVGLAAYDSQKIKKMSAVSNSDNITTMALFGALMLYLDFINLFLRLLRLFGKRN</sequence>
<feature type="transmembrane region" description="Helical" evidence="6">
    <location>
        <begin position="67"/>
        <end position="84"/>
    </location>
</feature>
<dbReference type="PANTHER" id="PTHR23291">
    <property type="entry name" value="BAX INHIBITOR-RELATED"/>
    <property type="match status" value="1"/>
</dbReference>
<name>A0A1I0RXL3_9FIRM</name>
<keyword evidence="4 6" id="KW-1133">Transmembrane helix</keyword>
<protein>
    <recommendedName>
        <fullName evidence="9">Modulator of FtsH protease</fullName>
    </recommendedName>
</protein>
<keyword evidence="3 6" id="KW-0812">Transmembrane</keyword>
<feature type="transmembrane region" description="Helical" evidence="6">
    <location>
        <begin position="149"/>
        <end position="171"/>
    </location>
</feature>
<dbReference type="Proteomes" id="UP000199701">
    <property type="component" value="Unassembled WGS sequence"/>
</dbReference>
<dbReference type="AlphaFoldDB" id="A0A1I0RXL3"/>
<dbReference type="InterPro" id="IPR006214">
    <property type="entry name" value="Bax_inhibitor_1-related"/>
</dbReference>
<reference evidence="7 8" key="1">
    <citation type="submission" date="2016-10" db="EMBL/GenBank/DDBJ databases">
        <authorList>
            <person name="de Groot N.N."/>
        </authorList>
    </citation>
    <scope>NUCLEOTIDE SEQUENCE [LARGE SCALE GENOMIC DNA]</scope>
    <source>
        <strain evidence="7 8">DSM 9179</strain>
    </source>
</reference>
<feature type="transmembrane region" description="Helical" evidence="6">
    <location>
        <begin position="123"/>
        <end position="142"/>
    </location>
</feature>
<evidence type="ECO:0000256" key="2">
    <source>
        <dbReference type="ARBA" id="ARBA00010350"/>
    </source>
</evidence>
<keyword evidence="5 6" id="KW-0472">Membrane</keyword>
<dbReference type="CDD" id="cd10432">
    <property type="entry name" value="BI-1-like_bacterial"/>
    <property type="match status" value="1"/>
</dbReference>
<evidence type="ECO:0000313" key="7">
    <source>
        <dbReference type="EMBL" id="SEW46215.1"/>
    </source>
</evidence>
<evidence type="ECO:0008006" key="9">
    <source>
        <dbReference type="Google" id="ProtNLM"/>
    </source>
</evidence>
<feature type="transmembrane region" description="Helical" evidence="6">
    <location>
        <begin position="29"/>
        <end position="47"/>
    </location>
</feature>
<dbReference type="OrthoDB" id="9793828at2"/>
<dbReference type="EMBL" id="FOJI01000030">
    <property type="protein sequence ID" value="SEW46215.1"/>
    <property type="molecule type" value="Genomic_DNA"/>
</dbReference>
<feature type="transmembrane region" description="Helical" evidence="6">
    <location>
        <begin position="96"/>
        <end position="117"/>
    </location>
</feature>
<organism evidence="7 8">
    <name type="scientific">[Clostridium] fimetarium</name>
    <dbReference type="NCBI Taxonomy" id="99656"/>
    <lineage>
        <taxon>Bacteria</taxon>
        <taxon>Bacillati</taxon>
        <taxon>Bacillota</taxon>
        <taxon>Clostridia</taxon>
        <taxon>Lachnospirales</taxon>
        <taxon>Lachnospiraceae</taxon>
    </lineage>
</organism>
<evidence type="ECO:0000256" key="4">
    <source>
        <dbReference type="ARBA" id="ARBA00022989"/>
    </source>
</evidence>
<evidence type="ECO:0000256" key="6">
    <source>
        <dbReference type="RuleBase" id="RU004379"/>
    </source>
</evidence>
<dbReference type="STRING" id="99656.SAMN05421659_13012"/>
<feature type="transmembrane region" description="Helical" evidence="6">
    <location>
        <begin position="216"/>
        <end position="235"/>
    </location>
</feature>
<dbReference type="PANTHER" id="PTHR23291:SF50">
    <property type="entry name" value="PROTEIN LIFEGUARD 4"/>
    <property type="match status" value="1"/>
</dbReference>
<gene>
    <name evidence="7" type="ORF">SAMN05421659_13012</name>
</gene>
<comment type="similarity">
    <text evidence="2 6">Belongs to the BI1 family.</text>
</comment>
<comment type="subcellular location">
    <subcellularLocation>
        <location evidence="1">Membrane</location>
        <topology evidence="1">Multi-pass membrane protein</topology>
    </subcellularLocation>
</comment>
<dbReference type="RefSeq" id="WP_092458295.1">
    <property type="nucleotide sequence ID" value="NZ_FOJI01000030.1"/>
</dbReference>
<keyword evidence="8" id="KW-1185">Reference proteome</keyword>
<dbReference type="GO" id="GO:0005886">
    <property type="term" value="C:plasma membrane"/>
    <property type="evidence" value="ECO:0007669"/>
    <property type="project" value="TreeGrafter"/>
</dbReference>
<proteinExistence type="inferred from homology"/>